<organism evidence="2 3">
    <name type="scientific">Desulfonema ishimotonii</name>
    <dbReference type="NCBI Taxonomy" id="45657"/>
    <lineage>
        <taxon>Bacteria</taxon>
        <taxon>Pseudomonadati</taxon>
        <taxon>Thermodesulfobacteriota</taxon>
        <taxon>Desulfobacteria</taxon>
        <taxon>Desulfobacterales</taxon>
        <taxon>Desulfococcaceae</taxon>
        <taxon>Desulfonema</taxon>
    </lineage>
</organism>
<evidence type="ECO:0000259" key="1">
    <source>
        <dbReference type="Pfam" id="PF01636"/>
    </source>
</evidence>
<proteinExistence type="predicted"/>
<keyword evidence="3" id="KW-1185">Reference proteome</keyword>
<sequence>MSHHSYEELAAVMGHWGEKPRRIRPDIELAGSPERTAFRVVMETDAGRLLVLEEIPPGRHDHKRTISRTLELLHRRKLPGICPSLRSKTGEYIVSRGERYWQLVPFIPGHALSRPAWAFEGWRGRALGGFLIGLRKTSRNIPFFRPAHPFSIRIYIEDFMKRLKQHNPEQLPETEPVLRFLEKGFMAAHDSLPVAFCHGDVHPLNVIWGKRGIRAVIDWEFLGYKPEMYDIANLIGCIGMEDPDALFGELVASLFATLSAGGLITGPVRTWLVEFIVALRFAWLAEWLRKRDHEMIALETVYMNLLTRHAGMLRAEWGLSDESPAGG</sequence>
<dbReference type="Proteomes" id="UP000288096">
    <property type="component" value="Unassembled WGS sequence"/>
</dbReference>
<dbReference type="Pfam" id="PF01636">
    <property type="entry name" value="APH"/>
    <property type="match status" value="1"/>
</dbReference>
<reference evidence="3" key="1">
    <citation type="submission" date="2017-11" db="EMBL/GenBank/DDBJ databases">
        <authorList>
            <person name="Watanabe M."/>
            <person name="Kojima H."/>
        </authorList>
    </citation>
    <scope>NUCLEOTIDE SEQUENCE [LARGE SCALE GENOMIC DNA]</scope>
    <source>
        <strain evidence="3">Tokyo 01</strain>
    </source>
</reference>
<dbReference type="InterPro" id="IPR011009">
    <property type="entry name" value="Kinase-like_dom_sf"/>
</dbReference>
<dbReference type="RefSeq" id="WP_124330634.1">
    <property type="nucleotide sequence ID" value="NZ_BEXT01000001.1"/>
</dbReference>
<gene>
    <name evidence="2" type="ORF">DENIS_4577</name>
</gene>
<accession>A0A401G2V7</accession>
<dbReference type="SUPFAM" id="SSF56112">
    <property type="entry name" value="Protein kinase-like (PK-like)"/>
    <property type="match status" value="1"/>
</dbReference>
<reference evidence="3" key="2">
    <citation type="submission" date="2019-01" db="EMBL/GenBank/DDBJ databases">
        <title>Genome sequence of Desulfonema ishimotonii strain Tokyo 01.</title>
        <authorList>
            <person name="Fukui M."/>
        </authorList>
    </citation>
    <scope>NUCLEOTIDE SEQUENCE [LARGE SCALE GENOMIC DNA]</scope>
    <source>
        <strain evidence="3">Tokyo 01</strain>
    </source>
</reference>
<dbReference type="EMBL" id="BEXT01000001">
    <property type="protein sequence ID" value="GBC63579.1"/>
    <property type="molecule type" value="Genomic_DNA"/>
</dbReference>
<evidence type="ECO:0000313" key="3">
    <source>
        <dbReference type="Proteomes" id="UP000288096"/>
    </source>
</evidence>
<comment type="caution">
    <text evidence="2">The sequence shown here is derived from an EMBL/GenBank/DDBJ whole genome shotgun (WGS) entry which is preliminary data.</text>
</comment>
<evidence type="ECO:0000313" key="2">
    <source>
        <dbReference type="EMBL" id="GBC63579.1"/>
    </source>
</evidence>
<dbReference type="InterPro" id="IPR002575">
    <property type="entry name" value="Aminoglycoside_PTrfase"/>
</dbReference>
<name>A0A401G2V7_9BACT</name>
<keyword evidence="2" id="KW-0808">Transferase</keyword>
<dbReference type="AlphaFoldDB" id="A0A401G2V7"/>
<protein>
    <submittedName>
        <fullName evidence="2">Aminoglycoside phosphotransferase family protein</fullName>
    </submittedName>
</protein>
<dbReference type="Gene3D" id="3.90.1200.10">
    <property type="match status" value="1"/>
</dbReference>
<feature type="domain" description="Aminoglycoside phosphotransferase" evidence="1">
    <location>
        <begin position="44"/>
        <end position="254"/>
    </location>
</feature>
<dbReference type="OrthoDB" id="9797603at2"/>
<dbReference type="GO" id="GO:0016740">
    <property type="term" value="F:transferase activity"/>
    <property type="evidence" value="ECO:0007669"/>
    <property type="project" value="UniProtKB-KW"/>
</dbReference>